<feature type="transmembrane region" description="Helical" evidence="6">
    <location>
        <begin position="161"/>
        <end position="178"/>
    </location>
</feature>
<keyword evidence="4 6" id="KW-0472">Membrane</keyword>
<dbReference type="Pfam" id="PF20684">
    <property type="entry name" value="Fung_rhodopsin"/>
    <property type="match status" value="2"/>
</dbReference>
<accession>A0A2P7YN21</accession>
<protein>
    <recommendedName>
        <fullName evidence="7">Rhodopsin domain-containing protein</fullName>
    </recommendedName>
</protein>
<evidence type="ECO:0000259" key="7">
    <source>
        <dbReference type="Pfam" id="PF20684"/>
    </source>
</evidence>
<feature type="transmembrane region" description="Helical" evidence="6">
    <location>
        <begin position="48"/>
        <end position="79"/>
    </location>
</feature>
<comment type="similarity">
    <text evidence="5">Belongs to the SAT4 family.</text>
</comment>
<evidence type="ECO:0000256" key="4">
    <source>
        <dbReference type="ARBA" id="ARBA00023136"/>
    </source>
</evidence>
<keyword evidence="9" id="KW-1185">Reference proteome</keyword>
<reference evidence="8 9" key="1">
    <citation type="submission" date="2017-05" db="EMBL/GenBank/DDBJ databases">
        <title>Draft genome sequence of Elsinoe australis.</title>
        <authorList>
            <person name="Cheng Q."/>
        </authorList>
    </citation>
    <scope>NUCLEOTIDE SEQUENCE [LARGE SCALE GENOMIC DNA]</scope>
    <source>
        <strain evidence="8 9">NL1</strain>
    </source>
</reference>
<dbReference type="AlphaFoldDB" id="A0A2P7YN21"/>
<gene>
    <name evidence="8" type="ORF">B9Z65_2104</name>
</gene>
<evidence type="ECO:0000256" key="3">
    <source>
        <dbReference type="ARBA" id="ARBA00022989"/>
    </source>
</evidence>
<sequence>MAPNPKSFGGNGPLTIRIVVAEFVVTSIILFLRCFATISIVKKARWDLIWITASYASAFMKLCSANALAFVILSVHHGMSNHVADVDPADLPNAVLFEWIFNVSTIMATGFGKFAIAALLLEVQGPTHNKMRKFLYFVVGSTMTLAVFMTIFSWFQCWSTASDFILAAYPAWIFWHLETSWRRKLGLCGLFAGGAVAGVAAILKTINILRLGNTVDPTWAIYDLIVWASTEMWLIIIMSSIAPLRPLFARLYRSAKEYSGHRSRPTYGGQDSGSFDRTAEIDKFQRSLRPDLGGKVEARSGQRSESMDDILLKDVGMQDSGAILVTRDMSVKSSEAGSAYYGKKL</sequence>
<dbReference type="InterPro" id="IPR052337">
    <property type="entry name" value="SAT4-like"/>
</dbReference>
<evidence type="ECO:0000313" key="9">
    <source>
        <dbReference type="Proteomes" id="UP000243723"/>
    </source>
</evidence>
<keyword evidence="3 6" id="KW-1133">Transmembrane helix</keyword>
<feature type="transmembrane region" description="Helical" evidence="6">
    <location>
        <begin position="224"/>
        <end position="244"/>
    </location>
</feature>
<feature type="domain" description="Rhodopsin" evidence="7">
    <location>
        <begin position="32"/>
        <end position="158"/>
    </location>
</feature>
<feature type="transmembrane region" description="Helical" evidence="6">
    <location>
        <begin position="99"/>
        <end position="122"/>
    </location>
</feature>
<proteinExistence type="inferred from homology"/>
<dbReference type="InterPro" id="IPR049326">
    <property type="entry name" value="Rhodopsin_dom_fungi"/>
</dbReference>
<keyword evidence="2 6" id="KW-0812">Transmembrane</keyword>
<evidence type="ECO:0000256" key="1">
    <source>
        <dbReference type="ARBA" id="ARBA00004141"/>
    </source>
</evidence>
<organism evidence="8 9">
    <name type="scientific">Elsinoe australis</name>
    <dbReference type="NCBI Taxonomy" id="40998"/>
    <lineage>
        <taxon>Eukaryota</taxon>
        <taxon>Fungi</taxon>
        <taxon>Dikarya</taxon>
        <taxon>Ascomycota</taxon>
        <taxon>Pezizomycotina</taxon>
        <taxon>Dothideomycetes</taxon>
        <taxon>Dothideomycetidae</taxon>
        <taxon>Myriangiales</taxon>
        <taxon>Elsinoaceae</taxon>
        <taxon>Elsinoe</taxon>
    </lineage>
</organism>
<dbReference type="GO" id="GO:0016020">
    <property type="term" value="C:membrane"/>
    <property type="evidence" value="ECO:0007669"/>
    <property type="project" value="UniProtKB-SubCell"/>
</dbReference>
<evidence type="ECO:0000256" key="5">
    <source>
        <dbReference type="ARBA" id="ARBA00038359"/>
    </source>
</evidence>
<comment type="caution">
    <text evidence="8">The sequence shown here is derived from an EMBL/GenBank/DDBJ whole genome shotgun (WGS) entry which is preliminary data.</text>
</comment>
<dbReference type="Proteomes" id="UP000243723">
    <property type="component" value="Unassembled WGS sequence"/>
</dbReference>
<dbReference type="STRING" id="40998.A0A2P7YN21"/>
<name>A0A2P7YN21_9PEZI</name>
<evidence type="ECO:0000256" key="6">
    <source>
        <dbReference type="SAM" id="Phobius"/>
    </source>
</evidence>
<feature type="transmembrane region" description="Helical" evidence="6">
    <location>
        <begin position="14"/>
        <end position="36"/>
    </location>
</feature>
<feature type="transmembrane region" description="Helical" evidence="6">
    <location>
        <begin position="185"/>
        <end position="204"/>
    </location>
</feature>
<dbReference type="PANTHER" id="PTHR33048">
    <property type="entry name" value="PTH11-LIKE INTEGRAL MEMBRANE PROTEIN (AFU_ORTHOLOGUE AFUA_5G11245)"/>
    <property type="match status" value="1"/>
</dbReference>
<feature type="transmembrane region" description="Helical" evidence="6">
    <location>
        <begin position="134"/>
        <end position="155"/>
    </location>
</feature>
<dbReference type="PANTHER" id="PTHR33048:SF165">
    <property type="entry name" value="INTEGRAL MEMBRANE PROTEIN"/>
    <property type="match status" value="1"/>
</dbReference>
<comment type="subcellular location">
    <subcellularLocation>
        <location evidence="1">Membrane</location>
        <topology evidence="1">Multi-pass membrane protein</topology>
    </subcellularLocation>
</comment>
<evidence type="ECO:0000256" key="2">
    <source>
        <dbReference type="ARBA" id="ARBA00022692"/>
    </source>
</evidence>
<evidence type="ECO:0000313" key="8">
    <source>
        <dbReference type="EMBL" id="PSK37362.1"/>
    </source>
</evidence>
<dbReference type="EMBL" id="NHZQ01000412">
    <property type="protein sequence ID" value="PSK37362.1"/>
    <property type="molecule type" value="Genomic_DNA"/>
</dbReference>
<feature type="domain" description="Rhodopsin" evidence="7">
    <location>
        <begin position="159"/>
        <end position="250"/>
    </location>
</feature>
<dbReference type="OrthoDB" id="3934549at2759"/>